<dbReference type="NCBIfam" id="NF004283">
    <property type="entry name" value="PRK05692.1"/>
    <property type="match status" value="1"/>
</dbReference>
<dbReference type="InterPro" id="IPR000891">
    <property type="entry name" value="PYR_CT"/>
</dbReference>
<accession>A0AAU8AQA9</accession>
<reference evidence="7" key="1">
    <citation type="submission" date="2023-02" db="EMBL/GenBank/DDBJ databases">
        <title>Description and genomic characterization of Salipiger bruguierae sp. nov., isolated from the sediment of mangrove plant Bruguiera sexangula.</title>
        <authorList>
            <person name="Long M."/>
        </authorList>
    </citation>
    <scope>NUCLEOTIDE SEQUENCE</scope>
    <source>
        <strain evidence="7">H15</strain>
        <plasmid evidence="7">unnamed2</plasmid>
    </source>
</reference>
<dbReference type="PROSITE" id="PS00815">
    <property type="entry name" value="AIPM_HOMOCIT_SYNTH_1"/>
    <property type="match status" value="1"/>
</dbReference>
<keyword evidence="7" id="KW-0614">Plasmid</keyword>
<evidence type="ECO:0000256" key="1">
    <source>
        <dbReference type="ARBA" id="ARBA00009405"/>
    </source>
</evidence>
<dbReference type="InterPro" id="IPR002034">
    <property type="entry name" value="AIPM/Hcit_synth_CS"/>
</dbReference>
<comment type="similarity">
    <text evidence="5">Belongs to the alpha-IPM synthase/homocitrate synthase family.</text>
</comment>
<dbReference type="Gene3D" id="3.20.20.70">
    <property type="entry name" value="Aldolase class I"/>
    <property type="match status" value="1"/>
</dbReference>
<dbReference type="InterPro" id="IPR043594">
    <property type="entry name" value="HMGL"/>
</dbReference>
<gene>
    <name evidence="7" type="ORF">PVT71_25605</name>
</gene>
<evidence type="ECO:0000259" key="6">
    <source>
        <dbReference type="PROSITE" id="PS50991"/>
    </source>
</evidence>
<dbReference type="SUPFAM" id="SSF51569">
    <property type="entry name" value="Aldolase"/>
    <property type="match status" value="1"/>
</dbReference>
<feature type="domain" description="Pyruvate carboxyltransferase" evidence="6">
    <location>
        <begin position="14"/>
        <end position="283"/>
    </location>
</feature>
<dbReference type="GO" id="GO:0046951">
    <property type="term" value="P:ketone body biosynthetic process"/>
    <property type="evidence" value="ECO:0007669"/>
    <property type="project" value="TreeGrafter"/>
</dbReference>
<dbReference type="AlphaFoldDB" id="A0AAU8AQA9"/>
<comment type="similarity">
    <text evidence="1">Belongs to the HMG-CoA lyase family.</text>
</comment>
<evidence type="ECO:0000256" key="4">
    <source>
        <dbReference type="ARBA" id="ARBA00023239"/>
    </source>
</evidence>
<keyword evidence="3" id="KW-0479">Metal-binding</keyword>
<name>A0AAU8AQA9_9RHOB</name>
<dbReference type="Pfam" id="PF00682">
    <property type="entry name" value="HMGL-like"/>
    <property type="match status" value="1"/>
</dbReference>
<dbReference type="GO" id="GO:0046872">
    <property type="term" value="F:metal ion binding"/>
    <property type="evidence" value="ECO:0007669"/>
    <property type="project" value="UniProtKB-KW"/>
</dbReference>
<evidence type="ECO:0000256" key="3">
    <source>
        <dbReference type="ARBA" id="ARBA00022723"/>
    </source>
</evidence>
<protein>
    <submittedName>
        <fullName evidence="7">Hydroxymethylglutaryl-CoA lyase</fullName>
    </submittedName>
</protein>
<keyword evidence="2 5" id="KW-0808">Transferase</keyword>
<dbReference type="PANTHER" id="PTHR42738:SF7">
    <property type="entry name" value="HYDROXYMETHYLGLUTARYL-COA LYASE"/>
    <property type="match status" value="1"/>
</dbReference>
<dbReference type="PROSITE" id="PS50991">
    <property type="entry name" value="PYR_CT"/>
    <property type="match status" value="1"/>
</dbReference>
<sequence length="318" mass="33206">MSADVLKAYPASKLAIREVGLRDGLQMTARWPSTPKKLEWVDREAAAGVRYFEVGSFLPADKAPRFADVREVIAAVSRHPGAHGIALALNQRGATDALATGVQEITVVISASEAHNAANVRRTQEQSLAEIANVVRLRDEAGSKTIINAGIAMAFGCSLSGAVPEDAVLRMIDRCLEAGVDMVGVADTVGYAGPRQVSSLCRRIAERLGPLPFVLHLHDTRGTGIANAGAALDAGCRILDASLAGLGGCPFAPGATGNVVIEDLVFLAETMGFRTGIDLEKLVALRDIPAGEMPGEALSGALAKAGPPRAMSWQAARP</sequence>
<dbReference type="GO" id="GO:0046912">
    <property type="term" value="F:acyltransferase activity, acyl groups converted into alkyl on transfer"/>
    <property type="evidence" value="ECO:0007669"/>
    <property type="project" value="InterPro"/>
</dbReference>
<geneLocation type="plasmid" evidence="7">
    <name>unnamed2</name>
</geneLocation>
<dbReference type="InterPro" id="IPR013785">
    <property type="entry name" value="Aldolase_TIM"/>
</dbReference>
<dbReference type="GO" id="GO:0004419">
    <property type="term" value="F:hydroxymethylglutaryl-CoA lyase activity"/>
    <property type="evidence" value="ECO:0007669"/>
    <property type="project" value="TreeGrafter"/>
</dbReference>
<evidence type="ECO:0000313" key="7">
    <source>
        <dbReference type="EMBL" id="XCC97142.1"/>
    </source>
</evidence>
<dbReference type="EMBL" id="CP123387">
    <property type="protein sequence ID" value="XCC97142.1"/>
    <property type="molecule type" value="Genomic_DNA"/>
</dbReference>
<dbReference type="GO" id="GO:0006552">
    <property type="term" value="P:L-leucine catabolic process"/>
    <property type="evidence" value="ECO:0007669"/>
    <property type="project" value="TreeGrafter"/>
</dbReference>
<dbReference type="PANTHER" id="PTHR42738">
    <property type="entry name" value="HYDROXYMETHYLGLUTARYL-COA LYASE"/>
    <property type="match status" value="1"/>
</dbReference>
<dbReference type="CDD" id="cd07938">
    <property type="entry name" value="DRE_TIM_HMGL"/>
    <property type="match status" value="1"/>
</dbReference>
<keyword evidence="4 7" id="KW-0456">Lyase</keyword>
<evidence type="ECO:0000256" key="5">
    <source>
        <dbReference type="RuleBase" id="RU003523"/>
    </source>
</evidence>
<dbReference type="RefSeq" id="WP_353476032.1">
    <property type="nucleotide sequence ID" value="NZ_CP123387.1"/>
</dbReference>
<organism evidence="7">
    <name type="scientific">Alloyangia sp. H15</name>
    <dbReference type="NCBI Taxonomy" id="3029062"/>
    <lineage>
        <taxon>Bacteria</taxon>
        <taxon>Pseudomonadati</taxon>
        <taxon>Pseudomonadota</taxon>
        <taxon>Alphaproteobacteria</taxon>
        <taxon>Rhodobacterales</taxon>
        <taxon>Roseobacteraceae</taxon>
        <taxon>Alloyangia</taxon>
    </lineage>
</organism>
<proteinExistence type="inferred from homology"/>
<evidence type="ECO:0000256" key="2">
    <source>
        <dbReference type="ARBA" id="ARBA00022679"/>
    </source>
</evidence>